<dbReference type="Proteomes" id="UP000249661">
    <property type="component" value="Unassembled WGS sequence"/>
</dbReference>
<gene>
    <name evidence="1" type="ORF">BO66DRAFT_441038</name>
</gene>
<accession>A0ACD1H203</accession>
<name>A0ACD1H203_9EURO</name>
<evidence type="ECO:0000313" key="2">
    <source>
        <dbReference type="Proteomes" id="UP000249661"/>
    </source>
</evidence>
<proteinExistence type="predicted"/>
<dbReference type="EMBL" id="KZ824973">
    <property type="protein sequence ID" value="RAH67583.1"/>
    <property type="molecule type" value="Genomic_DNA"/>
</dbReference>
<evidence type="ECO:0000313" key="1">
    <source>
        <dbReference type="EMBL" id="RAH67583.1"/>
    </source>
</evidence>
<keyword evidence="2" id="KW-1185">Reference proteome</keyword>
<protein>
    <submittedName>
        <fullName evidence="1">Uncharacterized protein</fullName>
    </submittedName>
</protein>
<reference evidence="1" key="1">
    <citation type="submission" date="2018-02" db="EMBL/GenBank/DDBJ databases">
        <title>The genomes of Aspergillus section Nigri reveals drivers in fungal speciation.</title>
        <authorList>
            <consortium name="DOE Joint Genome Institute"/>
            <person name="Vesth T.C."/>
            <person name="Nybo J."/>
            <person name="Theobald S."/>
            <person name="Brandl J."/>
            <person name="Frisvad J.C."/>
            <person name="Nielsen K.F."/>
            <person name="Lyhne E.K."/>
            <person name="Kogle M.E."/>
            <person name="Kuo A."/>
            <person name="Riley R."/>
            <person name="Clum A."/>
            <person name="Nolan M."/>
            <person name="Lipzen A."/>
            <person name="Salamov A."/>
            <person name="Henrissat B."/>
            <person name="Wiebenga A."/>
            <person name="De vries R.P."/>
            <person name="Grigoriev I.V."/>
            <person name="Mortensen U.H."/>
            <person name="Andersen M.R."/>
            <person name="Baker S.E."/>
        </authorList>
    </citation>
    <scope>NUCLEOTIDE SEQUENCE</scope>
    <source>
        <strain evidence="1">CBS 121060</strain>
    </source>
</reference>
<sequence length="420" mass="47684">MSRNDDTASESEWQDCCSVFEEDSDDDLPGLDELPEWLQVKPERQISPGTKPRSEDLEIDPPQAVEFPETAPTSPKLEQRISFLLHEAGIRCVLCGETAMSMIGVPIAAHHSAWAIPYADLARAAKVLREGGLPGCPADGQREWEMRECALLEEPREGTLTSNKYPSPAYHFHTDHLYPRHRKDPKQSRGVLLYPKELLISDHYLDPPAGPASHPHDLGRWYAEEGRRNRNRGARMYLTTDDSNLPEMRLGSLNYRGRQSPNQYPVYMLAPHHQVENLARLVIRDRFSVVRDWWLQQLLLCMRSLIVDDDQEEERVESGLALPLCHIESTPIRNWLEEILCVNELCNGYDEKGRWNMIGLRRVCLAIEGRTKYLMRLAGEDMSDLSDGGICDSDICDSDICDSDTPDSDISDSNISDSDI</sequence>
<organism evidence="1 2">
    <name type="scientific">Aspergillus aculeatinus CBS 121060</name>
    <dbReference type="NCBI Taxonomy" id="1448322"/>
    <lineage>
        <taxon>Eukaryota</taxon>
        <taxon>Fungi</taxon>
        <taxon>Dikarya</taxon>
        <taxon>Ascomycota</taxon>
        <taxon>Pezizomycotina</taxon>
        <taxon>Eurotiomycetes</taxon>
        <taxon>Eurotiomycetidae</taxon>
        <taxon>Eurotiales</taxon>
        <taxon>Aspergillaceae</taxon>
        <taxon>Aspergillus</taxon>
        <taxon>Aspergillus subgen. Circumdati</taxon>
    </lineage>
</organism>